<accession>A0A0J9X950</accession>
<dbReference type="Pfam" id="PF20652">
    <property type="entry name" value="Sec8_C"/>
    <property type="match status" value="1"/>
</dbReference>
<name>A0A0J9X950_GEOCN</name>
<evidence type="ECO:0000256" key="2">
    <source>
        <dbReference type="ARBA" id="ARBA00022483"/>
    </source>
</evidence>
<keyword evidence="3 4" id="KW-0653">Protein transport</keyword>
<sequence length="1077" mass="121580">MSRPGYSLGVPNSNISRRLSTHQGALISDNGSEGEPSSMPLDDIISAVSVEWKELVSEDANTLEVALSLMDNSSIGKAKYYSRFEGLKSELQEMLKLIVNDNYQGFNTSIGSYRSVVQTVSSSQNNVNAVRELLIKAQGELSTRRTVLKDLRESSERYDQMIQILDDIETLKAVPDKLEQQISQKFFLSAYSTLSDALKISEKENLQNIATLQPIKAYLATQESLLFNILIKELNNHLYLKSPYCDSRWHTYKHGSGETGDFEQMLEDKIKFDLSEKSSSFSETSLLDGFLTTSKNEFVELQNENAEENSFYYIRLVIETLGKLGRLPNAFDILALDLPIELHKIVDKTIAEVIQRSPKSMTALTTSKKSPYAIFEVGLEAGDNSLAALKDLTWTLYSKFIAVLQAHRVIYEVTQMIYDAGKQDQGALPPYDFSAAYAAVETEISGLLDSYVTDKSMVLPLPLSEQSISFQLNKGSDILYRRPRDKRKLLFKFSNIDLNHDELKEQHEQLKKALEKSVPGLVSAANSDLADDEFNPYLPLESTSTHQLIVPPIVVNIRVMIEPTVQFFQKVMTIFPTKAPKPSDDFVEKFLITTCVPQLEQALGNVFEATLCGPDGTVADVFEYSTKWNKVSKLPILKAMIAFMELIQRTCSLLSTSNIYRQYYAGLVLQLIQRFVNLVKNHYESKVVYQEASDDRSGYSSTGPSKPTTKRKLAAVWVANPHTRQLLSSTSPYEYDDNYSDSNEPPYKQEFEFYHSKRSAQKTKNPTPITESDLLSFSMYQSIAALVTSLRWLSVKLRKLRRVGETDKAGDDVNLFNNLSTKLRKRWVLLDEFKSSNADNTTDAIILDDVGLTLAGESISIFDKEVDAIDQLADTCVLTLKADLRCRTIYYIDKTMKEGQYYLDADTEERDVYIAKLDAAIINCDAITTESLVADDKSVVVAGLAKFIDELLITAADGLQYLNEYGLKKMGNNICVFQQILKSISESPQSVDFSRSLAFYNLTKNSSLALLELAKARETGGFSHDELKTVLRLIRYRTVRKYELSGRRDLMQTEKNALHDDLMKLHDFYWGSEKVEM</sequence>
<evidence type="ECO:0000313" key="7">
    <source>
        <dbReference type="EMBL" id="CDO53996.1"/>
    </source>
</evidence>
<dbReference type="STRING" id="1173061.A0A0J9X950"/>
<dbReference type="GO" id="GO:0000145">
    <property type="term" value="C:exocyst"/>
    <property type="evidence" value="ECO:0007669"/>
    <property type="project" value="UniProtKB-UniRule"/>
</dbReference>
<evidence type="ECO:0000256" key="3">
    <source>
        <dbReference type="ARBA" id="ARBA00022927"/>
    </source>
</evidence>
<dbReference type="EMBL" id="CCBN010000006">
    <property type="protein sequence ID" value="CDO53996.1"/>
    <property type="molecule type" value="Genomic_DNA"/>
</dbReference>
<dbReference type="GO" id="GO:0006612">
    <property type="term" value="P:protein targeting to membrane"/>
    <property type="evidence" value="ECO:0007669"/>
    <property type="project" value="UniProtKB-UniRule"/>
</dbReference>
<dbReference type="GO" id="GO:0006904">
    <property type="term" value="P:vesicle docking involved in exocytosis"/>
    <property type="evidence" value="ECO:0007669"/>
    <property type="project" value="InterPro"/>
</dbReference>
<comment type="similarity">
    <text evidence="4">Belongs to the SEC8 family.</text>
</comment>
<dbReference type="Proteomes" id="UP000242525">
    <property type="component" value="Unassembled WGS sequence"/>
</dbReference>
<dbReference type="GO" id="GO:0015031">
    <property type="term" value="P:protein transport"/>
    <property type="evidence" value="ECO:0007669"/>
    <property type="project" value="UniProtKB-KW"/>
</dbReference>
<dbReference type="AlphaFoldDB" id="A0A0J9X950"/>
<dbReference type="PANTHER" id="PTHR14146">
    <property type="entry name" value="EXOCYST COMPLEX COMPONENT 4"/>
    <property type="match status" value="1"/>
</dbReference>
<gene>
    <name evidence="7" type="ORF">BN980_GECA06s03123g</name>
</gene>
<dbReference type="InterPro" id="IPR007191">
    <property type="entry name" value="Sec8_exocyst_N"/>
</dbReference>
<evidence type="ECO:0000256" key="1">
    <source>
        <dbReference type="ARBA" id="ARBA00022448"/>
    </source>
</evidence>
<comment type="caution">
    <text evidence="7">The sequence shown here is derived from an EMBL/GenBank/DDBJ whole genome shotgun (WGS) entry which is preliminary data.</text>
</comment>
<feature type="domain" description="Exocyst complex component Sec8 N-terminal" evidence="5">
    <location>
        <begin position="41"/>
        <end position="180"/>
    </location>
</feature>
<dbReference type="PANTHER" id="PTHR14146:SF0">
    <property type="entry name" value="EXOCYST COMPLEX COMPONENT 4"/>
    <property type="match status" value="1"/>
</dbReference>
<protein>
    <recommendedName>
        <fullName evidence="4">Exocyst complex component Sec8</fullName>
    </recommendedName>
</protein>
<organism evidence="7 8">
    <name type="scientific">Geotrichum candidum</name>
    <name type="common">Oospora lactis</name>
    <name type="synonym">Dipodascus geotrichum</name>
    <dbReference type="NCBI Taxonomy" id="1173061"/>
    <lineage>
        <taxon>Eukaryota</taxon>
        <taxon>Fungi</taxon>
        <taxon>Dikarya</taxon>
        <taxon>Ascomycota</taxon>
        <taxon>Saccharomycotina</taxon>
        <taxon>Dipodascomycetes</taxon>
        <taxon>Dipodascales</taxon>
        <taxon>Dipodascaceae</taxon>
        <taxon>Geotrichum</taxon>
    </lineage>
</organism>
<evidence type="ECO:0000259" key="5">
    <source>
        <dbReference type="Pfam" id="PF04048"/>
    </source>
</evidence>
<dbReference type="InterPro" id="IPR048630">
    <property type="entry name" value="Sec8_M"/>
</dbReference>
<feature type="domain" description="Exocyst complex component Sec8 middle helical bundle" evidence="6">
    <location>
        <begin position="305"/>
        <end position="565"/>
    </location>
</feature>
<keyword evidence="2 4" id="KW-0268">Exocytosis</keyword>
<dbReference type="GO" id="GO:0006893">
    <property type="term" value="P:Golgi to plasma membrane transport"/>
    <property type="evidence" value="ECO:0007669"/>
    <property type="project" value="TreeGrafter"/>
</dbReference>
<evidence type="ECO:0000256" key="4">
    <source>
        <dbReference type="RuleBase" id="RU367079"/>
    </source>
</evidence>
<evidence type="ECO:0000313" key="8">
    <source>
        <dbReference type="Proteomes" id="UP000242525"/>
    </source>
</evidence>
<dbReference type="Pfam" id="PF04048">
    <property type="entry name" value="Sec8_N"/>
    <property type="match status" value="1"/>
</dbReference>
<dbReference type="OrthoDB" id="272977at2759"/>
<dbReference type="GO" id="GO:0090522">
    <property type="term" value="P:vesicle tethering involved in exocytosis"/>
    <property type="evidence" value="ECO:0007669"/>
    <property type="project" value="UniProtKB-UniRule"/>
</dbReference>
<dbReference type="InterPro" id="IPR039682">
    <property type="entry name" value="Sec8/EXOC4"/>
</dbReference>
<keyword evidence="8" id="KW-1185">Reference proteome</keyword>
<proteinExistence type="inferred from homology"/>
<reference evidence="7" key="1">
    <citation type="submission" date="2014-03" db="EMBL/GenBank/DDBJ databases">
        <authorList>
            <person name="Casaregola S."/>
        </authorList>
    </citation>
    <scope>NUCLEOTIDE SEQUENCE [LARGE SCALE GENOMIC DNA]</scope>
    <source>
        <strain evidence="7">CLIB 918</strain>
    </source>
</reference>
<keyword evidence="1 4" id="KW-0813">Transport</keyword>
<evidence type="ECO:0000259" key="6">
    <source>
        <dbReference type="Pfam" id="PF20652"/>
    </source>
</evidence>
<comment type="function">
    <text evidence="4">Component of the exocyst complex involved in the docking of exocytic vesicles with fusion sites on the plasma membrane.</text>
</comment>